<organism evidence="2 3">
    <name type="scientific">Sphagnum jensenii</name>
    <dbReference type="NCBI Taxonomy" id="128206"/>
    <lineage>
        <taxon>Eukaryota</taxon>
        <taxon>Viridiplantae</taxon>
        <taxon>Streptophyta</taxon>
        <taxon>Embryophyta</taxon>
        <taxon>Bryophyta</taxon>
        <taxon>Sphagnophytina</taxon>
        <taxon>Sphagnopsida</taxon>
        <taxon>Sphagnales</taxon>
        <taxon>Sphagnaceae</taxon>
        <taxon>Sphagnum</taxon>
    </lineage>
</organism>
<evidence type="ECO:0000256" key="1">
    <source>
        <dbReference type="SAM" id="MobiDB-lite"/>
    </source>
</evidence>
<feature type="region of interest" description="Disordered" evidence="1">
    <location>
        <begin position="1"/>
        <end position="21"/>
    </location>
</feature>
<accession>A0ABP0V5Y6</accession>
<dbReference type="EMBL" id="CAXAQS010000054">
    <property type="protein sequence ID" value="CAK9249844.1"/>
    <property type="molecule type" value="Genomic_DNA"/>
</dbReference>
<evidence type="ECO:0000313" key="3">
    <source>
        <dbReference type="Proteomes" id="UP001497444"/>
    </source>
</evidence>
<keyword evidence="3" id="KW-1185">Reference proteome</keyword>
<sequence length="160" mass="17547">MTIKRTPEPLPSGTIKLSHSAADDPIPENTFLKRWNGASAWVIGKPTTAQFWIEKDSFLPVRLIVKDQDIQYSRYRYSQDLPFPRTISMAQTGTAGKPGEMEFEEAVGDSSVNSPGNEKILNMGTIAKDATAEGFFTDAGNAASGTLKDLIKKYYLGGVR</sequence>
<evidence type="ECO:0000313" key="2">
    <source>
        <dbReference type="EMBL" id="CAK9249844.1"/>
    </source>
</evidence>
<gene>
    <name evidence="2" type="ORF">CSSPJE1EN1_LOCUS25222</name>
</gene>
<protein>
    <submittedName>
        <fullName evidence="2">Uncharacterized protein</fullName>
    </submittedName>
</protein>
<comment type="caution">
    <text evidence="2">The sequence shown here is derived from an EMBL/GenBank/DDBJ whole genome shotgun (WGS) entry which is preliminary data.</text>
</comment>
<reference evidence="2" key="1">
    <citation type="submission" date="2024-02" db="EMBL/GenBank/DDBJ databases">
        <authorList>
            <consortium name="ELIXIR-Norway"/>
            <consortium name="Elixir Norway"/>
        </authorList>
    </citation>
    <scope>NUCLEOTIDE SEQUENCE</scope>
</reference>
<dbReference type="Proteomes" id="UP001497444">
    <property type="component" value="Unassembled WGS sequence"/>
</dbReference>
<proteinExistence type="predicted"/>
<name>A0ABP0V5Y6_9BRYO</name>